<proteinExistence type="predicted"/>
<reference evidence="1" key="1">
    <citation type="submission" date="2020-04" db="EMBL/GenBank/DDBJ databases">
        <authorList>
            <person name="Chiriac C."/>
            <person name="Salcher M."/>
            <person name="Ghai R."/>
            <person name="Kavagutti S V."/>
        </authorList>
    </citation>
    <scope>NUCLEOTIDE SEQUENCE</scope>
</reference>
<accession>A0A6J5N692</accession>
<sequence>MNNEQVMQLMADNGMHEGGMDNWVIDNAWVKFANLVAAQEREECIRVCMESNVQAMDFTGGTYVGGYFANAIKQRGETK</sequence>
<organism evidence="1">
    <name type="scientific">uncultured Caudovirales phage</name>
    <dbReference type="NCBI Taxonomy" id="2100421"/>
    <lineage>
        <taxon>Viruses</taxon>
        <taxon>Duplodnaviria</taxon>
        <taxon>Heunggongvirae</taxon>
        <taxon>Uroviricota</taxon>
        <taxon>Caudoviricetes</taxon>
        <taxon>Peduoviridae</taxon>
        <taxon>Maltschvirus</taxon>
        <taxon>Maltschvirus maltsch</taxon>
    </lineage>
</organism>
<dbReference type="EMBL" id="LR796614">
    <property type="protein sequence ID" value="CAB4155060.1"/>
    <property type="molecule type" value="Genomic_DNA"/>
</dbReference>
<protein>
    <submittedName>
        <fullName evidence="1">Uncharacterized protein</fullName>
    </submittedName>
</protein>
<evidence type="ECO:0000313" key="1">
    <source>
        <dbReference type="EMBL" id="CAB4155060.1"/>
    </source>
</evidence>
<name>A0A6J5N692_9CAUD</name>
<gene>
    <name evidence="1" type="ORF">UFOVP654_67</name>
</gene>